<dbReference type="EMBL" id="AGNK02005264">
    <property type="status" value="NOT_ANNOTATED_CDS"/>
    <property type="molecule type" value="Genomic_DNA"/>
</dbReference>
<evidence type="ECO:0000313" key="3">
    <source>
        <dbReference type="EMBL" id="RCV39718.1"/>
    </source>
</evidence>
<organism evidence="4 5">
    <name type="scientific">Setaria italica</name>
    <name type="common">Foxtail millet</name>
    <name type="synonym">Panicum italicum</name>
    <dbReference type="NCBI Taxonomy" id="4555"/>
    <lineage>
        <taxon>Eukaryota</taxon>
        <taxon>Viridiplantae</taxon>
        <taxon>Streptophyta</taxon>
        <taxon>Embryophyta</taxon>
        <taxon>Tracheophyta</taxon>
        <taxon>Spermatophyta</taxon>
        <taxon>Magnoliopsida</taxon>
        <taxon>Liliopsida</taxon>
        <taxon>Poales</taxon>
        <taxon>Poaceae</taxon>
        <taxon>PACMAD clade</taxon>
        <taxon>Panicoideae</taxon>
        <taxon>Panicodae</taxon>
        <taxon>Paniceae</taxon>
        <taxon>Cenchrinae</taxon>
        <taxon>Setaria</taxon>
    </lineage>
</organism>
<dbReference type="Pfam" id="PF12937">
    <property type="entry name" value="F-box-like"/>
    <property type="match status" value="1"/>
</dbReference>
<dbReference type="InterPro" id="IPR036047">
    <property type="entry name" value="F-box-like_dom_sf"/>
</dbReference>
<feature type="domain" description="F-box" evidence="2">
    <location>
        <begin position="85"/>
        <end position="126"/>
    </location>
</feature>
<accession>K3ZL14</accession>
<dbReference type="Gramene" id="KQK95950">
    <property type="protein sequence ID" value="KQK95950"/>
    <property type="gene ID" value="SETIT_027270mg"/>
</dbReference>
<reference evidence="4" key="3">
    <citation type="submission" date="2018-08" db="UniProtKB">
        <authorList>
            <consortium name="EnsemblPlants"/>
        </authorList>
    </citation>
    <scope>IDENTIFICATION</scope>
    <source>
        <strain evidence="4">Yugu1</strain>
    </source>
</reference>
<dbReference type="OrthoDB" id="695771at2759"/>
<evidence type="ECO:0000313" key="4">
    <source>
        <dbReference type="EnsemblPlants" id="KQK95950"/>
    </source>
</evidence>
<dbReference type="STRING" id="4555.K3ZL14"/>
<dbReference type="HOGENOM" id="CLU_1470605_0_0_1"/>
<name>K3ZL14_SETIT</name>
<dbReference type="Gene3D" id="1.20.1280.50">
    <property type="match status" value="1"/>
</dbReference>
<dbReference type="PANTHER" id="PTHR38926:SF76">
    <property type="entry name" value="F-BOX DOMAIN-CONTAINING PROTEIN"/>
    <property type="match status" value="1"/>
</dbReference>
<keyword evidence="5" id="KW-1185">Reference proteome</keyword>
<dbReference type="InterPro" id="IPR001810">
    <property type="entry name" value="F-box_dom"/>
</dbReference>
<dbReference type="EMBL" id="CM003535">
    <property type="protein sequence ID" value="RCV39718.1"/>
    <property type="molecule type" value="Genomic_DNA"/>
</dbReference>
<reference evidence="3 5" key="1">
    <citation type="journal article" date="2012" name="Nat. Biotechnol.">
        <title>Reference genome sequence of the model plant Setaria.</title>
        <authorList>
            <person name="Bennetzen J.L."/>
            <person name="Schmutz J."/>
            <person name="Wang H."/>
            <person name="Percifield R."/>
            <person name="Hawkins J."/>
            <person name="Pontaroli A.C."/>
            <person name="Estep M."/>
            <person name="Feng L."/>
            <person name="Vaughn J.N."/>
            <person name="Grimwood J."/>
            <person name="Jenkins J."/>
            <person name="Barry K."/>
            <person name="Lindquist E."/>
            <person name="Hellsten U."/>
            <person name="Deshpande S."/>
            <person name="Wang X."/>
            <person name="Wu X."/>
            <person name="Mitros T."/>
            <person name="Triplett J."/>
            <person name="Yang X."/>
            <person name="Ye C.Y."/>
            <person name="Mauro-Herrera M."/>
            <person name="Wang L."/>
            <person name="Li P."/>
            <person name="Sharma M."/>
            <person name="Sharma R."/>
            <person name="Ronald P.C."/>
            <person name="Panaud O."/>
            <person name="Kellogg E.A."/>
            <person name="Brutnell T.P."/>
            <person name="Doust A.N."/>
            <person name="Tuskan G.A."/>
            <person name="Rokhsar D."/>
            <person name="Devos K.M."/>
        </authorList>
    </citation>
    <scope>NUCLEOTIDE SEQUENCE [LARGE SCALE GENOMIC DNA]</scope>
    <source>
        <strain evidence="5">cv. Yugu1</strain>
        <strain evidence="3">Yugu1</strain>
    </source>
</reference>
<dbReference type="AlphaFoldDB" id="K3ZL14"/>
<feature type="compositionally biased region" description="Pro residues" evidence="1">
    <location>
        <begin position="23"/>
        <end position="36"/>
    </location>
</feature>
<dbReference type="SUPFAM" id="SSF81383">
    <property type="entry name" value="F-box domain"/>
    <property type="match status" value="1"/>
</dbReference>
<evidence type="ECO:0000259" key="2">
    <source>
        <dbReference type="Pfam" id="PF12937"/>
    </source>
</evidence>
<feature type="region of interest" description="Disordered" evidence="1">
    <location>
        <begin position="1"/>
        <end position="36"/>
    </location>
</feature>
<evidence type="ECO:0000256" key="1">
    <source>
        <dbReference type="SAM" id="MobiDB-lite"/>
    </source>
</evidence>
<dbReference type="EnsemblPlants" id="KQK95950">
    <property type="protein sequence ID" value="KQK95950"/>
    <property type="gene ID" value="SETIT_027270mg"/>
</dbReference>
<evidence type="ECO:0000313" key="5">
    <source>
        <dbReference type="Proteomes" id="UP000004995"/>
    </source>
</evidence>
<dbReference type="FunFam" id="1.20.1280.50:FF:000037">
    <property type="entry name" value="F-box protein SKIP19"/>
    <property type="match status" value="1"/>
</dbReference>
<protein>
    <recommendedName>
        <fullName evidence="2">F-box domain-containing protein</fullName>
    </recommendedName>
</protein>
<dbReference type="GO" id="GO:1905761">
    <property type="term" value="F:SCF ubiquitin ligase complex binding"/>
    <property type="evidence" value="ECO:0000318"/>
    <property type="project" value="GO_Central"/>
</dbReference>
<dbReference type="PANTHER" id="PTHR38926">
    <property type="entry name" value="F-BOX DOMAIN CONTAINING PROTEIN, EXPRESSED"/>
    <property type="match status" value="1"/>
</dbReference>
<sequence>MAGPLVPVGDTNHRLRSPSRGAAPPPACRGSAPPPALARRRAVPLPVLHPPSPIFSAAATTIQNLAHSPSSPPPPPRGWVALLRDVLVAVFRKLDHVEILMGTGRVCRSWCHAARDDPALWRRIDMRGHADLHRRVGLCGMARAAIHRAVIPLVQETPNYGGVIMWNRYDDKRDRYGLRIKLMV</sequence>
<dbReference type="Proteomes" id="UP000004995">
    <property type="component" value="Unassembled WGS sequence"/>
</dbReference>
<gene>
    <name evidence="3" type="ORF">SETIT_8G245800v2</name>
</gene>
<proteinExistence type="predicted"/>
<reference evidence="3" key="2">
    <citation type="submission" date="2015-07" db="EMBL/GenBank/DDBJ databases">
        <authorList>
            <person name="Noorani M."/>
        </authorList>
    </citation>
    <scope>NUCLEOTIDE SEQUENCE</scope>
    <source>
        <strain evidence="3">Yugu1</strain>
    </source>
</reference>